<evidence type="ECO:0000256" key="4">
    <source>
        <dbReference type="ARBA" id="ARBA00022833"/>
    </source>
</evidence>
<dbReference type="InterPro" id="IPR001405">
    <property type="entry name" value="UPF0758"/>
</dbReference>
<feature type="non-terminal residue" evidence="8">
    <location>
        <position position="1"/>
    </location>
</feature>
<gene>
    <name evidence="8" type="ORF">IAA16_01985</name>
</gene>
<dbReference type="Pfam" id="PF04002">
    <property type="entry name" value="RadC"/>
    <property type="match status" value="1"/>
</dbReference>
<accession>A0A9E2NY44</accession>
<evidence type="ECO:0000256" key="1">
    <source>
        <dbReference type="ARBA" id="ARBA00022670"/>
    </source>
</evidence>
<keyword evidence="1" id="KW-0645">Protease</keyword>
<dbReference type="PROSITE" id="PS01302">
    <property type="entry name" value="UPF0758"/>
    <property type="match status" value="1"/>
</dbReference>
<dbReference type="Proteomes" id="UP000823914">
    <property type="component" value="Unassembled WGS sequence"/>
</dbReference>
<keyword evidence="3" id="KW-0378">Hydrolase</keyword>
<dbReference type="EMBL" id="JAHLFV010000043">
    <property type="protein sequence ID" value="MBU3849316.1"/>
    <property type="molecule type" value="Genomic_DNA"/>
</dbReference>
<dbReference type="PANTHER" id="PTHR30471">
    <property type="entry name" value="DNA REPAIR PROTEIN RADC"/>
    <property type="match status" value="1"/>
</dbReference>
<comment type="caution">
    <text evidence="8">The sequence shown here is derived from an EMBL/GenBank/DDBJ whole genome shotgun (WGS) entry which is preliminary data.</text>
</comment>
<evidence type="ECO:0000256" key="3">
    <source>
        <dbReference type="ARBA" id="ARBA00022801"/>
    </source>
</evidence>
<evidence type="ECO:0000313" key="8">
    <source>
        <dbReference type="EMBL" id="MBU3849316.1"/>
    </source>
</evidence>
<evidence type="ECO:0000256" key="2">
    <source>
        <dbReference type="ARBA" id="ARBA00022723"/>
    </source>
</evidence>
<dbReference type="AlphaFoldDB" id="A0A9E2NY44"/>
<protein>
    <recommendedName>
        <fullName evidence="7">MPN domain-containing protein</fullName>
    </recommendedName>
</protein>
<dbReference type="PANTHER" id="PTHR30471:SF3">
    <property type="entry name" value="UPF0758 PROTEIN YEES-RELATED"/>
    <property type="match status" value="1"/>
</dbReference>
<reference evidence="8" key="2">
    <citation type="submission" date="2021-04" db="EMBL/GenBank/DDBJ databases">
        <authorList>
            <person name="Gilroy R."/>
        </authorList>
    </citation>
    <scope>NUCLEOTIDE SEQUENCE</scope>
    <source>
        <strain evidence="8">Gambia15-2214</strain>
    </source>
</reference>
<sequence length="61" mass="6872">ALIVCHNHPSGNSTPSQDDIETTQRLTAAGTHLGIQILDHIIITKKDYYSFREHNMIPETK</sequence>
<feature type="domain" description="MPN" evidence="7">
    <location>
        <begin position="1"/>
        <end position="57"/>
    </location>
</feature>
<keyword evidence="4" id="KW-0862">Zinc</keyword>
<dbReference type="Gene3D" id="3.40.140.10">
    <property type="entry name" value="Cytidine Deaminase, domain 2"/>
    <property type="match status" value="1"/>
</dbReference>
<keyword evidence="2" id="KW-0479">Metal-binding</keyword>
<dbReference type="GO" id="GO:0008237">
    <property type="term" value="F:metallopeptidase activity"/>
    <property type="evidence" value="ECO:0007669"/>
    <property type="project" value="UniProtKB-KW"/>
</dbReference>
<evidence type="ECO:0000259" key="7">
    <source>
        <dbReference type="PROSITE" id="PS50249"/>
    </source>
</evidence>
<feature type="region of interest" description="Disordered" evidence="6">
    <location>
        <begin position="1"/>
        <end position="21"/>
    </location>
</feature>
<reference evidence="8" key="1">
    <citation type="journal article" date="2021" name="PeerJ">
        <title>Extensive microbial diversity within the chicken gut microbiome revealed by metagenomics and culture.</title>
        <authorList>
            <person name="Gilroy R."/>
            <person name="Ravi A."/>
            <person name="Getino M."/>
            <person name="Pursley I."/>
            <person name="Horton D.L."/>
            <person name="Alikhan N.F."/>
            <person name="Baker D."/>
            <person name="Gharbi K."/>
            <person name="Hall N."/>
            <person name="Watson M."/>
            <person name="Adriaenssens E.M."/>
            <person name="Foster-Nyarko E."/>
            <person name="Jarju S."/>
            <person name="Secka A."/>
            <person name="Antonio M."/>
            <person name="Oren A."/>
            <person name="Chaudhuri R.R."/>
            <person name="La Ragione R."/>
            <person name="Hildebrand F."/>
            <person name="Pallen M.J."/>
        </authorList>
    </citation>
    <scope>NUCLEOTIDE SEQUENCE</scope>
    <source>
        <strain evidence="8">Gambia15-2214</strain>
    </source>
</reference>
<evidence type="ECO:0000313" key="9">
    <source>
        <dbReference type="Proteomes" id="UP000823914"/>
    </source>
</evidence>
<dbReference type="InterPro" id="IPR037518">
    <property type="entry name" value="MPN"/>
</dbReference>
<name>A0A9E2NY44_9SPIR</name>
<dbReference type="GO" id="GO:0006508">
    <property type="term" value="P:proteolysis"/>
    <property type="evidence" value="ECO:0007669"/>
    <property type="project" value="UniProtKB-KW"/>
</dbReference>
<dbReference type="GO" id="GO:0046872">
    <property type="term" value="F:metal ion binding"/>
    <property type="evidence" value="ECO:0007669"/>
    <property type="project" value="UniProtKB-KW"/>
</dbReference>
<organism evidence="8 9">
    <name type="scientific">Candidatus Treponema excrementipullorum</name>
    <dbReference type="NCBI Taxonomy" id="2838768"/>
    <lineage>
        <taxon>Bacteria</taxon>
        <taxon>Pseudomonadati</taxon>
        <taxon>Spirochaetota</taxon>
        <taxon>Spirochaetia</taxon>
        <taxon>Spirochaetales</taxon>
        <taxon>Treponemataceae</taxon>
        <taxon>Treponema</taxon>
    </lineage>
</organism>
<keyword evidence="5" id="KW-0482">Metalloprotease</keyword>
<evidence type="ECO:0000256" key="6">
    <source>
        <dbReference type="SAM" id="MobiDB-lite"/>
    </source>
</evidence>
<dbReference type="InterPro" id="IPR025657">
    <property type="entry name" value="RadC_JAB"/>
</dbReference>
<evidence type="ECO:0000256" key="5">
    <source>
        <dbReference type="ARBA" id="ARBA00023049"/>
    </source>
</evidence>
<proteinExistence type="predicted"/>
<dbReference type="InterPro" id="IPR020891">
    <property type="entry name" value="UPF0758_CS"/>
</dbReference>
<dbReference type="PROSITE" id="PS50249">
    <property type="entry name" value="MPN"/>
    <property type="match status" value="1"/>
</dbReference>